<keyword evidence="2" id="KW-0472">Membrane</keyword>
<evidence type="ECO:0008006" key="6">
    <source>
        <dbReference type="Google" id="ProtNLM"/>
    </source>
</evidence>
<dbReference type="AlphaFoldDB" id="A0A9P4L5V0"/>
<dbReference type="NCBIfam" id="TIGR01167">
    <property type="entry name" value="LPXTG_anchor"/>
    <property type="match status" value="1"/>
</dbReference>
<feature type="compositionally biased region" description="Polar residues" evidence="1">
    <location>
        <begin position="300"/>
        <end position="336"/>
    </location>
</feature>
<accession>A0A9P4L5V0</accession>
<dbReference type="OrthoDB" id="3557178at2759"/>
<keyword evidence="3" id="KW-0732">Signal</keyword>
<evidence type="ECO:0000256" key="1">
    <source>
        <dbReference type="SAM" id="MobiDB-lite"/>
    </source>
</evidence>
<keyword evidence="2" id="KW-1133">Transmembrane helix</keyword>
<feature type="chain" id="PRO_5040442424" description="Mid2 domain-containing protein" evidence="3">
    <location>
        <begin position="18"/>
        <end position="403"/>
    </location>
</feature>
<proteinExistence type="predicted"/>
<name>A0A9P4L5V0_9PLEO</name>
<dbReference type="GeneID" id="63850983"/>
<sequence>MFTRLVIGSALFSGSLAVGIAPTPSTSDATITPAPHIELLRKQNDARYMGWVMQNGLWSARQCELGGTYYQNADYWRCCATTLNGCAATRIPIGCISGGLIYPAPTGVSQSASLVTRPCTEVFASDKSFSICNTLFMYENERDSDPLTNINCGISSKNWSYFRVQPSAALTSSTTPSSSPPSTPASSTPTPTTTPSLPTILPEPEEEKKESKAWIAGAVVGPIVGLALIGFAVFFFMRRKKNKQAQPFAGAVGPAPGTDGTYPQQTYPPGPNSPPQYYQPPMQQNATGVPFGVSKHDSWAPQSTTPQGSMSPNSQGPYGVSPQQGWQGQNNSQINQAPPMGGQPVYGASSPPPGHAQPTQYGGGGDGMYKHTAETVRPFSSELEGSYAGQGQPEQVGVPPKNK</sequence>
<feature type="compositionally biased region" description="Low complexity" evidence="1">
    <location>
        <begin position="184"/>
        <end position="202"/>
    </location>
</feature>
<feature type="signal peptide" evidence="3">
    <location>
        <begin position="1"/>
        <end position="17"/>
    </location>
</feature>
<gene>
    <name evidence="4" type="ORF">K460DRAFT_368220</name>
</gene>
<protein>
    <recommendedName>
        <fullName evidence="6">Mid2 domain-containing protein</fullName>
    </recommendedName>
</protein>
<dbReference type="CDD" id="cd12087">
    <property type="entry name" value="TM_EGFR-like"/>
    <property type="match status" value="1"/>
</dbReference>
<feature type="compositionally biased region" description="Pro residues" evidence="1">
    <location>
        <begin position="266"/>
        <end position="278"/>
    </location>
</feature>
<keyword evidence="2" id="KW-0812">Transmembrane</keyword>
<comment type="caution">
    <text evidence="4">The sequence shown here is derived from an EMBL/GenBank/DDBJ whole genome shotgun (WGS) entry which is preliminary data.</text>
</comment>
<keyword evidence="5" id="KW-1185">Reference proteome</keyword>
<evidence type="ECO:0000256" key="3">
    <source>
        <dbReference type="SAM" id="SignalP"/>
    </source>
</evidence>
<organism evidence="4 5">
    <name type="scientific">Cucurbitaria berberidis CBS 394.84</name>
    <dbReference type="NCBI Taxonomy" id="1168544"/>
    <lineage>
        <taxon>Eukaryota</taxon>
        <taxon>Fungi</taxon>
        <taxon>Dikarya</taxon>
        <taxon>Ascomycota</taxon>
        <taxon>Pezizomycotina</taxon>
        <taxon>Dothideomycetes</taxon>
        <taxon>Pleosporomycetidae</taxon>
        <taxon>Pleosporales</taxon>
        <taxon>Pleosporineae</taxon>
        <taxon>Cucurbitariaceae</taxon>
        <taxon>Cucurbitaria</taxon>
    </lineage>
</organism>
<feature type="transmembrane region" description="Helical" evidence="2">
    <location>
        <begin position="213"/>
        <end position="236"/>
    </location>
</feature>
<dbReference type="RefSeq" id="XP_040785884.1">
    <property type="nucleotide sequence ID" value="XM_040933732.1"/>
</dbReference>
<feature type="region of interest" description="Disordered" evidence="1">
    <location>
        <begin position="170"/>
        <end position="208"/>
    </location>
</feature>
<dbReference type="Proteomes" id="UP000800039">
    <property type="component" value="Unassembled WGS sequence"/>
</dbReference>
<reference evidence="4" key="1">
    <citation type="submission" date="2020-01" db="EMBL/GenBank/DDBJ databases">
        <authorList>
            <consortium name="DOE Joint Genome Institute"/>
            <person name="Haridas S."/>
            <person name="Albert R."/>
            <person name="Binder M."/>
            <person name="Bloem J."/>
            <person name="Labutti K."/>
            <person name="Salamov A."/>
            <person name="Andreopoulos B."/>
            <person name="Baker S.E."/>
            <person name="Barry K."/>
            <person name="Bills G."/>
            <person name="Bluhm B.H."/>
            <person name="Cannon C."/>
            <person name="Castanera R."/>
            <person name="Culley D.E."/>
            <person name="Daum C."/>
            <person name="Ezra D."/>
            <person name="Gonzalez J.B."/>
            <person name="Henrissat B."/>
            <person name="Kuo A."/>
            <person name="Liang C."/>
            <person name="Lipzen A."/>
            <person name="Lutzoni F."/>
            <person name="Magnuson J."/>
            <person name="Mondo S."/>
            <person name="Nolan M."/>
            <person name="Ohm R."/>
            <person name="Pangilinan J."/>
            <person name="Park H.-J."/>
            <person name="Ramirez L."/>
            <person name="Alfaro M."/>
            <person name="Sun H."/>
            <person name="Tritt A."/>
            <person name="Yoshinaga Y."/>
            <person name="Zwiers L.-H."/>
            <person name="Turgeon B.G."/>
            <person name="Goodwin S.B."/>
            <person name="Spatafora J.W."/>
            <person name="Crous P.W."/>
            <person name="Grigoriev I.V."/>
        </authorList>
    </citation>
    <scope>NUCLEOTIDE SEQUENCE</scope>
    <source>
        <strain evidence="4">CBS 394.84</strain>
    </source>
</reference>
<feature type="region of interest" description="Disordered" evidence="1">
    <location>
        <begin position="247"/>
        <end position="403"/>
    </location>
</feature>
<evidence type="ECO:0000313" key="4">
    <source>
        <dbReference type="EMBL" id="KAF1843321.1"/>
    </source>
</evidence>
<dbReference type="EMBL" id="ML976617">
    <property type="protein sequence ID" value="KAF1843321.1"/>
    <property type="molecule type" value="Genomic_DNA"/>
</dbReference>
<evidence type="ECO:0000256" key="2">
    <source>
        <dbReference type="SAM" id="Phobius"/>
    </source>
</evidence>
<evidence type="ECO:0000313" key="5">
    <source>
        <dbReference type="Proteomes" id="UP000800039"/>
    </source>
</evidence>